<dbReference type="Gene3D" id="1.20.1270.60">
    <property type="entry name" value="Arfaptin homology (AH) domain/BAR domain"/>
    <property type="match status" value="1"/>
</dbReference>
<name>A0A024GPY2_9STRA</name>
<evidence type="ECO:0000313" key="2">
    <source>
        <dbReference type="Proteomes" id="UP000053237"/>
    </source>
</evidence>
<proteinExistence type="predicted"/>
<dbReference type="AlphaFoldDB" id="A0A024GPY2"/>
<organism evidence="1 2">
    <name type="scientific">Albugo candida</name>
    <dbReference type="NCBI Taxonomy" id="65357"/>
    <lineage>
        <taxon>Eukaryota</taxon>
        <taxon>Sar</taxon>
        <taxon>Stramenopiles</taxon>
        <taxon>Oomycota</taxon>
        <taxon>Peronosporomycetes</taxon>
        <taxon>Albuginales</taxon>
        <taxon>Albuginaceae</taxon>
        <taxon>Albugo</taxon>
    </lineage>
</organism>
<keyword evidence="2" id="KW-1185">Reference proteome</keyword>
<evidence type="ECO:0000313" key="1">
    <source>
        <dbReference type="EMBL" id="CCI48800.1"/>
    </source>
</evidence>
<protein>
    <recommendedName>
        <fullName evidence="3">BAR domain-containing protein</fullName>
    </recommendedName>
</protein>
<dbReference type="OrthoDB" id="58668at2759"/>
<accession>A0A024GPY2</accession>
<dbReference type="InterPro" id="IPR027267">
    <property type="entry name" value="AH/BAR_dom_sf"/>
</dbReference>
<evidence type="ECO:0008006" key="3">
    <source>
        <dbReference type="Google" id="ProtNLM"/>
    </source>
</evidence>
<sequence length="316" mass="36273">MTSWIKNVRDSSKRIKDEFLQSMGVGSDCDIDSMLMHRTQRFQQYSEALEKLSTSMKYYQESSQRLNKASIDLSHAFSHFFEVQLRDCTSSDPNFDQIKSLAQGALRLEEVQQSLQSEIFAPAQQMQTGQVLQPIYELRRQTANTQHQMHLLKQKLMEYVSLSRAASSQKKYPNEYEKASQRAALAEAFLLNSAAEVNGELDAIEKRRSIDMRNELLTVIACQIFIHSRAKEHYEQLLPFLPGIAKPLSEISEYAVERPHCNPFKNDTIGVLCYEGNESRSLIDIPIYYHIAELRISDNDQSLVHPIKGDASFKVR</sequence>
<dbReference type="InParanoid" id="A0A024GPY2"/>
<dbReference type="STRING" id="65357.A0A024GPY2"/>
<dbReference type="SUPFAM" id="SSF103657">
    <property type="entry name" value="BAR/IMD domain-like"/>
    <property type="match status" value="1"/>
</dbReference>
<dbReference type="Proteomes" id="UP000053237">
    <property type="component" value="Unassembled WGS sequence"/>
</dbReference>
<comment type="caution">
    <text evidence="1">The sequence shown here is derived from an EMBL/GenBank/DDBJ whole genome shotgun (WGS) entry which is preliminary data.</text>
</comment>
<gene>
    <name evidence="1" type="ORF">BN9_099990</name>
</gene>
<dbReference type="EMBL" id="CAIX01000248">
    <property type="protein sequence ID" value="CCI48800.1"/>
    <property type="molecule type" value="Genomic_DNA"/>
</dbReference>
<reference evidence="1 2" key="1">
    <citation type="submission" date="2012-05" db="EMBL/GenBank/DDBJ databases">
        <title>Recombination and specialization in a pathogen metapopulation.</title>
        <authorList>
            <person name="Gardiner A."/>
            <person name="Kemen E."/>
            <person name="Schultz-Larsen T."/>
            <person name="MacLean D."/>
            <person name="Van Oosterhout C."/>
            <person name="Jones J.D.G."/>
        </authorList>
    </citation>
    <scope>NUCLEOTIDE SEQUENCE [LARGE SCALE GENOMIC DNA]</scope>
    <source>
        <strain evidence="1 2">Ac Nc2</strain>
    </source>
</reference>